<feature type="compositionally biased region" description="Basic and acidic residues" evidence="1">
    <location>
        <begin position="703"/>
        <end position="712"/>
    </location>
</feature>
<feature type="region of interest" description="Disordered" evidence="1">
    <location>
        <begin position="255"/>
        <end position="286"/>
    </location>
</feature>
<feature type="region of interest" description="Disordered" evidence="1">
    <location>
        <begin position="33"/>
        <end position="70"/>
    </location>
</feature>
<keyword evidence="3" id="KW-1185">Reference proteome</keyword>
<feature type="compositionally biased region" description="Polar residues" evidence="1">
    <location>
        <begin position="714"/>
        <end position="725"/>
    </location>
</feature>
<comment type="caution">
    <text evidence="2">The sequence shown here is derived from an EMBL/GenBank/DDBJ whole genome shotgun (WGS) entry which is preliminary data.</text>
</comment>
<feature type="region of interest" description="Disordered" evidence="1">
    <location>
        <begin position="176"/>
        <end position="198"/>
    </location>
</feature>
<feature type="region of interest" description="Disordered" evidence="1">
    <location>
        <begin position="528"/>
        <end position="553"/>
    </location>
</feature>
<feature type="region of interest" description="Disordered" evidence="1">
    <location>
        <begin position="1188"/>
        <end position="1235"/>
    </location>
</feature>
<feature type="region of interest" description="Disordered" evidence="1">
    <location>
        <begin position="703"/>
        <end position="778"/>
    </location>
</feature>
<dbReference type="AlphaFoldDB" id="A0A3D8SZ26"/>
<feature type="compositionally biased region" description="Gly residues" evidence="1">
    <location>
        <begin position="145"/>
        <end position="159"/>
    </location>
</feature>
<dbReference type="Proteomes" id="UP000256328">
    <property type="component" value="Unassembled WGS sequence"/>
</dbReference>
<evidence type="ECO:0000256" key="1">
    <source>
        <dbReference type="SAM" id="MobiDB-lite"/>
    </source>
</evidence>
<evidence type="ECO:0000313" key="2">
    <source>
        <dbReference type="EMBL" id="RDW91421.1"/>
    </source>
</evidence>
<reference evidence="2 3" key="1">
    <citation type="journal article" date="2018" name="IMA Fungus">
        <title>IMA Genome-F 9: Draft genome sequence of Annulohypoxylon stygium, Aspergillus mulundensis, Berkeleyomyces basicola (syn. Thielaviopsis basicola), Ceratocystis smalleyi, two Cercospora beticola strains, Coleophoma cylindrospora, Fusarium fracticaudum, Phialophora cf. hyalina, and Morchella septimelata.</title>
        <authorList>
            <person name="Wingfield B.D."/>
            <person name="Bills G.F."/>
            <person name="Dong Y."/>
            <person name="Huang W."/>
            <person name="Nel W.J."/>
            <person name="Swalarsk-Parry B.S."/>
            <person name="Vaghefi N."/>
            <person name="Wilken P.M."/>
            <person name="An Z."/>
            <person name="de Beer Z.W."/>
            <person name="De Vos L."/>
            <person name="Chen L."/>
            <person name="Duong T.A."/>
            <person name="Gao Y."/>
            <person name="Hammerbacher A."/>
            <person name="Kikkert J.R."/>
            <person name="Li Y."/>
            <person name="Li H."/>
            <person name="Li K."/>
            <person name="Li Q."/>
            <person name="Liu X."/>
            <person name="Ma X."/>
            <person name="Naidoo K."/>
            <person name="Pethybridge S.J."/>
            <person name="Sun J."/>
            <person name="Steenkamp E.T."/>
            <person name="van der Nest M.A."/>
            <person name="van Wyk S."/>
            <person name="Wingfield M.J."/>
            <person name="Xiong C."/>
            <person name="Yue Q."/>
            <person name="Zhang X."/>
        </authorList>
    </citation>
    <scope>NUCLEOTIDE SEQUENCE [LARGE SCALE GENOMIC DNA]</scope>
    <source>
        <strain evidence="2 3">BP5796</strain>
    </source>
</reference>
<name>A0A3D8SZ26_9HELO</name>
<feature type="compositionally biased region" description="Polar residues" evidence="1">
    <location>
        <begin position="950"/>
        <end position="964"/>
    </location>
</feature>
<feature type="compositionally biased region" description="Low complexity" evidence="1">
    <location>
        <begin position="257"/>
        <end position="283"/>
    </location>
</feature>
<dbReference type="EMBL" id="PDLN01000003">
    <property type="protein sequence ID" value="RDW91421.1"/>
    <property type="molecule type" value="Genomic_DNA"/>
</dbReference>
<gene>
    <name evidence="2" type="ORF">BP5796_02586</name>
</gene>
<protein>
    <submittedName>
        <fullName evidence="2">Uncharacterized protein</fullName>
    </submittedName>
</protein>
<feature type="compositionally biased region" description="Polar residues" evidence="1">
    <location>
        <begin position="178"/>
        <end position="193"/>
    </location>
</feature>
<evidence type="ECO:0000313" key="3">
    <source>
        <dbReference type="Proteomes" id="UP000256328"/>
    </source>
</evidence>
<feature type="compositionally biased region" description="Polar residues" evidence="1">
    <location>
        <begin position="748"/>
        <end position="758"/>
    </location>
</feature>
<accession>A0A3D8SZ26</accession>
<organism evidence="2 3">
    <name type="scientific">Coleophoma crateriformis</name>
    <dbReference type="NCBI Taxonomy" id="565419"/>
    <lineage>
        <taxon>Eukaryota</taxon>
        <taxon>Fungi</taxon>
        <taxon>Dikarya</taxon>
        <taxon>Ascomycota</taxon>
        <taxon>Pezizomycotina</taxon>
        <taxon>Leotiomycetes</taxon>
        <taxon>Helotiales</taxon>
        <taxon>Dermateaceae</taxon>
        <taxon>Coleophoma</taxon>
    </lineage>
</organism>
<feature type="compositionally biased region" description="Low complexity" evidence="1">
    <location>
        <begin position="543"/>
        <end position="553"/>
    </location>
</feature>
<feature type="region of interest" description="Disordered" evidence="1">
    <location>
        <begin position="950"/>
        <end position="999"/>
    </location>
</feature>
<feature type="region of interest" description="Disordered" evidence="1">
    <location>
        <begin position="1"/>
        <end position="20"/>
    </location>
</feature>
<feature type="region of interest" description="Disordered" evidence="1">
    <location>
        <begin position="134"/>
        <end position="164"/>
    </location>
</feature>
<proteinExistence type="predicted"/>
<sequence length="1255" mass="133231">MNNEVTNPPAAVDGNGPTQVQHDLNLVYQAMMEELGNERMDSLPLEDGNSRGREPDLPDPTLASMLPARSAALDSEASAWHSFAEENQKPGSEGLASIYNGQLHHLRRQQKDAQLPNGYKQSQLDELKAFNASLTRAGSKSGRGSSDGRGGRAGGGSTRGGHASVRTPQQIIGHHLGSQHTKSGSKSTQQGQTPRKKQINAAMARLSSYATGIRSGSQPQQAPSKNVVGPPRPMVFGLASPEVFLSHTGIVAKPMPGSTSMTSSAANGTSNTTGTAPKPTKTPSQGLAASRYALPSDKVHAATAQHAAIIHAHPPQKSMSEIPAGQTSTLLAPNSQSLITQLSTSSISSPPVATDKADSSKISTSDIDLDQLLKYPSPRAPGEFVVFKETIKISTGTMQQECGELRLVARWGYPYFSLEIEAGDSVSISEVLSRGSIFETEAKRSSFVKFVPAPTIGISASCTIQFRVPMLATQAVQMAVKDPSLLIPPVDPSFRINPEALLLVDEAPYAPVRSPHFHDMLAIDNGQPLIPEVDDPTAQSGLPQPAAPQSNAASPALQDLMHLLITDDLVSSTLDKLNAEPQGPFLDQVAFLVAADPEASKDAQLAAKFNRVLTNGLTSSAWCNGQSQSELKLKAATAAIVLNHIERGGGSVMQQIMGAYPNFSTHLAHAIFVEAKSREQAQSLQHPTISANFKAQSDPDWKLFSNDAERSHSSQKGATSGQENGETVEPRNSAALTTPPITLKENLLGSNDSAQDGEQTGEPPKLEGNTTPLKIEGRTTPKTAERRVVYSIQELTALRNKAYTVKNTLPQPVIQTARRLKSPPQSENIVQVTRTGIPVVAGIDTALRSPRSHVLQAPEIVHQNAMTKRGHGSTLSTSPAQTTPMNIPFIESGLETHTASNIRGFPSSISDHSGAALKQTSAKELNFEEERESNVNTPDIHAAIHNTLPVSNSLRPGTKNSSHSLPGKENVMLDIGSSSSASEAPSEKLGQTLKASVEAQMSSSDEVEHISKLSRSATAAHAKKVGPSATSNISDTTSLVDSVNASISRNSRPAKAISNSPESEATVSLTKTPEVNLNGGLMASRWVLSNTAAPKETRYRGFNAPSRLRAPVLPLGGTPPGEGIDHLSQSFRNISVAPLTSLPQPIPQAQPVVNPSLQSSNYQKVWVPDVSGNWIETIAFVPQQNQTIHSNPGAKQEHGSLSPFSNPASMLPVPHAGPSGTTARPVLSPIPSNNVQADLQKRLSQSLRNRSGPHL</sequence>
<dbReference type="OrthoDB" id="3543352at2759"/>